<dbReference type="InterPro" id="IPR029024">
    <property type="entry name" value="TerB-like"/>
</dbReference>
<evidence type="ECO:0000313" key="3">
    <source>
        <dbReference type="Proteomes" id="UP000237684"/>
    </source>
</evidence>
<feature type="domain" description="Co-chaperone DjlA N-terminal" evidence="1">
    <location>
        <begin position="32"/>
        <end position="150"/>
    </location>
</feature>
<organism evidence="2 3">
    <name type="scientific">Abditibacterium utsteinense</name>
    <dbReference type="NCBI Taxonomy" id="1960156"/>
    <lineage>
        <taxon>Bacteria</taxon>
        <taxon>Pseudomonadati</taxon>
        <taxon>Abditibacteriota</taxon>
        <taxon>Abditibacteriia</taxon>
        <taxon>Abditibacteriales</taxon>
        <taxon>Abditibacteriaceae</taxon>
        <taxon>Abditibacterium</taxon>
    </lineage>
</organism>
<evidence type="ECO:0000313" key="2">
    <source>
        <dbReference type="EMBL" id="PQV62951.1"/>
    </source>
</evidence>
<dbReference type="CDD" id="cd07176">
    <property type="entry name" value="terB"/>
    <property type="match status" value="1"/>
</dbReference>
<dbReference type="Proteomes" id="UP000237684">
    <property type="component" value="Unassembled WGS sequence"/>
</dbReference>
<dbReference type="Pfam" id="PF05099">
    <property type="entry name" value="TerB"/>
    <property type="match status" value="1"/>
</dbReference>
<comment type="caution">
    <text evidence="2">The sequence shown here is derived from an EMBL/GenBank/DDBJ whole genome shotgun (WGS) entry which is preliminary data.</text>
</comment>
<dbReference type="AlphaFoldDB" id="A0A2S8SQ81"/>
<dbReference type="SUPFAM" id="SSF158682">
    <property type="entry name" value="TerB-like"/>
    <property type="match status" value="1"/>
</dbReference>
<protein>
    <submittedName>
        <fullName evidence="2">Tellurite resistance protein TerB</fullName>
    </submittedName>
</protein>
<dbReference type="InterPro" id="IPR007791">
    <property type="entry name" value="DjlA_N"/>
</dbReference>
<dbReference type="Gene3D" id="1.10.3680.10">
    <property type="entry name" value="TerB-like"/>
    <property type="match status" value="1"/>
</dbReference>
<dbReference type="InParanoid" id="A0A2S8SQ81"/>
<keyword evidence="3" id="KW-1185">Reference proteome</keyword>
<name>A0A2S8SQ81_9BACT</name>
<reference evidence="2 3" key="1">
    <citation type="journal article" date="2018" name="Syst. Appl. Microbiol.">
        <title>Abditibacterium utsteinense sp. nov., the first cultivated member of candidate phylum FBP, isolated from ice-free Antarctic soil samples.</title>
        <authorList>
            <person name="Tahon G."/>
            <person name="Tytgat B."/>
            <person name="Lebbe L."/>
            <person name="Carlier A."/>
            <person name="Willems A."/>
        </authorList>
    </citation>
    <scope>NUCLEOTIDE SEQUENCE [LARGE SCALE GENOMIC DNA]</scope>
    <source>
        <strain evidence="2 3">LMG 29911</strain>
    </source>
</reference>
<gene>
    <name evidence="2" type="ORF">B1R32_11848</name>
</gene>
<evidence type="ECO:0000259" key="1">
    <source>
        <dbReference type="Pfam" id="PF05099"/>
    </source>
</evidence>
<accession>A0A2S8SQ81</accession>
<dbReference type="OrthoDB" id="6543050at2"/>
<sequence length="151" mass="16214">MSFWDQLKTNAASMNAQLQTKAAQFKNKEFADASMAMCALIAAADGSIDASERAKTAALIANNETLKIFPASELKTKFDFYCDKLTADADFGRIEAIQAITKNKAKADQARAIIQIGIVIGGADGNFDKNEMKAVRDACNAVGIPPSEFDL</sequence>
<dbReference type="RefSeq" id="WP_106380942.1">
    <property type="nucleotide sequence ID" value="NZ_NIGF01000018.1"/>
</dbReference>
<proteinExistence type="predicted"/>
<dbReference type="EMBL" id="NIGF01000018">
    <property type="protein sequence ID" value="PQV62951.1"/>
    <property type="molecule type" value="Genomic_DNA"/>
</dbReference>